<dbReference type="GO" id="GO:0003676">
    <property type="term" value="F:nucleic acid binding"/>
    <property type="evidence" value="ECO:0007669"/>
    <property type="project" value="InterPro"/>
</dbReference>
<dbReference type="PATRIC" id="fig|999408.3.peg.3220"/>
<comment type="caution">
    <text evidence="5">The sequence shown here is derived from an EMBL/GenBank/DDBJ whole genome shotgun (WGS) entry which is preliminary data.</text>
</comment>
<evidence type="ECO:0000313" key="5">
    <source>
        <dbReference type="EMBL" id="ENZ13249.1"/>
    </source>
</evidence>
<dbReference type="InterPro" id="IPR014883">
    <property type="entry name" value="VRR_NUC"/>
</dbReference>
<dbReference type="GO" id="GO:0016788">
    <property type="term" value="F:hydrolase activity, acting on ester bonds"/>
    <property type="evidence" value="ECO:0007669"/>
    <property type="project" value="InterPro"/>
</dbReference>
<feature type="domain" description="VRR-NUC" evidence="4">
    <location>
        <begin position="3"/>
        <end position="83"/>
    </location>
</feature>
<reference evidence="5 6" key="1">
    <citation type="submission" date="2013-01" db="EMBL/GenBank/DDBJ databases">
        <title>The Genome Sequence of Clostridium clostridioforme 90A8.</title>
        <authorList>
            <consortium name="The Broad Institute Genome Sequencing Platform"/>
            <person name="Earl A."/>
            <person name="Ward D."/>
            <person name="Feldgarden M."/>
            <person name="Gevers D."/>
            <person name="Courvalin P."/>
            <person name="Lambert T."/>
            <person name="Walker B."/>
            <person name="Young S.K."/>
            <person name="Zeng Q."/>
            <person name="Gargeya S."/>
            <person name="Fitzgerald M."/>
            <person name="Haas B."/>
            <person name="Abouelleil A."/>
            <person name="Alvarado L."/>
            <person name="Arachchi H.M."/>
            <person name="Berlin A.M."/>
            <person name="Chapman S.B."/>
            <person name="Dewar J."/>
            <person name="Goldberg J."/>
            <person name="Griggs A."/>
            <person name="Gujja S."/>
            <person name="Hansen M."/>
            <person name="Howarth C."/>
            <person name="Imamovic A."/>
            <person name="Larimer J."/>
            <person name="McCowan C."/>
            <person name="Murphy C."/>
            <person name="Neiman D."/>
            <person name="Pearson M."/>
            <person name="Priest M."/>
            <person name="Roberts A."/>
            <person name="Saif S."/>
            <person name="Shea T."/>
            <person name="Sisk P."/>
            <person name="Sykes S."/>
            <person name="Wortman J."/>
            <person name="Nusbaum C."/>
            <person name="Birren B."/>
        </authorList>
    </citation>
    <scope>NUCLEOTIDE SEQUENCE [LARGE SCALE GENOMIC DNA]</scope>
    <source>
        <strain evidence="5 6">90A8</strain>
    </source>
</reference>
<dbReference type="HOGENOM" id="CLU_161041_1_0_9"/>
<dbReference type="EMBL" id="AGYR01000034">
    <property type="protein sequence ID" value="ENZ13249.1"/>
    <property type="molecule type" value="Genomic_DNA"/>
</dbReference>
<sequence>MKIDEKTIEKKLVNAVKSTGGIAPKFVSPGFDGMPDRLVLLPGGVMAFAELKAPGKKPRPLQLARHRLLRKLGFKVYVIDDISQIGGMLDELYTT</sequence>
<dbReference type="AlphaFoldDB" id="A0A0E2H9D9"/>
<proteinExistence type="predicted"/>
<keyword evidence="2" id="KW-0540">Nuclease</keyword>
<dbReference type="SMART" id="SM00990">
    <property type="entry name" value="VRR_NUC"/>
    <property type="match status" value="1"/>
</dbReference>
<evidence type="ECO:0000256" key="1">
    <source>
        <dbReference type="ARBA" id="ARBA00001946"/>
    </source>
</evidence>
<evidence type="ECO:0000259" key="4">
    <source>
        <dbReference type="SMART" id="SM00990"/>
    </source>
</evidence>
<name>A0A0E2H9D9_9FIRM</name>
<dbReference type="GO" id="GO:0004518">
    <property type="term" value="F:nuclease activity"/>
    <property type="evidence" value="ECO:0007669"/>
    <property type="project" value="UniProtKB-KW"/>
</dbReference>
<keyword evidence="3" id="KW-0378">Hydrolase</keyword>
<dbReference type="Gene3D" id="3.40.1350.10">
    <property type="match status" value="1"/>
</dbReference>
<evidence type="ECO:0000256" key="2">
    <source>
        <dbReference type="ARBA" id="ARBA00022722"/>
    </source>
</evidence>
<accession>A0A0E2H9D9</accession>
<evidence type="ECO:0000313" key="6">
    <source>
        <dbReference type="Proteomes" id="UP000013085"/>
    </source>
</evidence>
<gene>
    <name evidence="5" type="ORF">HMPREF1090_02982</name>
</gene>
<protein>
    <recommendedName>
        <fullName evidence="4">VRR-NUC domain-containing protein</fullName>
    </recommendedName>
</protein>
<evidence type="ECO:0000256" key="3">
    <source>
        <dbReference type="ARBA" id="ARBA00022801"/>
    </source>
</evidence>
<organism evidence="5 6">
    <name type="scientific">[Clostridium] clostridioforme 90A8</name>
    <dbReference type="NCBI Taxonomy" id="999408"/>
    <lineage>
        <taxon>Bacteria</taxon>
        <taxon>Bacillati</taxon>
        <taxon>Bacillota</taxon>
        <taxon>Clostridia</taxon>
        <taxon>Lachnospirales</taxon>
        <taxon>Lachnospiraceae</taxon>
        <taxon>Enterocloster</taxon>
    </lineage>
</organism>
<dbReference type="Proteomes" id="UP000013085">
    <property type="component" value="Unassembled WGS sequence"/>
</dbReference>
<comment type="cofactor">
    <cofactor evidence="1">
        <name>Mg(2+)</name>
        <dbReference type="ChEBI" id="CHEBI:18420"/>
    </cofactor>
</comment>
<dbReference type="InterPro" id="IPR011856">
    <property type="entry name" value="tRNA_endonuc-like_dom_sf"/>
</dbReference>